<dbReference type="EMBL" id="JACBXQ010000001">
    <property type="protein sequence ID" value="MBG9985762.1"/>
    <property type="molecule type" value="Genomic_DNA"/>
</dbReference>
<comment type="caution">
    <text evidence="2">The sequence shown here is derived from an EMBL/GenBank/DDBJ whole genome shotgun (WGS) entry which is preliminary data.</text>
</comment>
<gene>
    <name evidence="2" type="ORF">HZY91_02510</name>
</gene>
<proteinExistence type="predicted"/>
<dbReference type="Proteomes" id="UP000721415">
    <property type="component" value="Unassembled WGS sequence"/>
</dbReference>
<keyword evidence="3" id="KW-1185">Reference proteome</keyword>
<organism evidence="2 3">
    <name type="scientific">Facklamia lactis</name>
    <dbReference type="NCBI Taxonomy" id="2749967"/>
    <lineage>
        <taxon>Bacteria</taxon>
        <taxon>Bacillati</taxon>
        <taxon>Bacillota</taxon>
        <taxon>Bacilli</taxon>
        <taxon>Lactobacillales</taxon>
        <taxon>Aerococcaceae</taxon>
        <taxon>Facklamia</taxon>
    </lineage>
</organism>
<feature type="transmembrane region" description="Helical" evidence="1">
    <location>
        <begin position="34"/>
        <end position="54"/>
    </location>
</feature>
<keyword evidence="1" id="KW-0812">Transmembrane</keyword>
<dbReference type="Pfam" id="PF10011">
    <property type="entry name" value="DUF2254"/>
    <property type="match status" value="1"/>
</dbReference>
<feature type="transmembrane region" description="Helical" evidence="1">
    <location>
        <begin position="122"/>
        <end position="144"/>
    </location>
</feature>
<keyword evidence="1" id="KW-0472">Membrane</keyword>
<evidence type="ECO:0000313" key="3">
    <source>
        <dbReference type="Proteomes" id="UP000721415"/>
    </source>
</evidence>
<protein>
    <submittedName>
        <fullName evidence="2">DUF2254 domain-containing protein</fullName>
    </submittedName>
</protein>
<accession>A0ABS0LNR9</accession>
<feature type="transmembrane region" description="Helical" evidence="1">
    <location>
        <begin position="75"/>
        <end position="102"/>
    </location>
</feature>
<evidence type="ECO:0000256" key="1">
    <source>
        <dbReference type="SAM" id="Phobius"/>
    </source>
</evidence>
<dbReference type="RefSeq" id="WP_197114364.1">
    <property type="nucleotide sequence ID" value="NZ_JACBXQ010000001.1"/>
</dbReference>
<reference evidence="2 3" key="1">
    <citation type="submission" date="2020-07" db="EMBL/GenBank/DDBJ databases">
        <title>Facklamia lactis sp. nov., isolated from raw milk.</title>
        <authorList>
            <person name="Doll E.V."/>
            <person name="Huptas C."/>
            <person name="Staib L."/>
            <person name="Wenning M."/>
            <person name="Scherer S."/>
        </authorList>
    </citation>
    <scope>NUCLEOTIDE SEQUENCE [LARGE SCALE GENOMIC DNA]</scope>
    <source>
        <strain evidence="2 3">DSM 111018</strain>
    </source>
</reference>
<evidence type="ECO:0000313" key="2">
    <source>
        <dbReference type="EMBL" id="MBG9985762.1"/>
    </source>
</evidence>
<name>A0ABS0LNR9_9LACT</name>
<dbReference type="InterPro" id="IPR018723">
    <property type="entry name" value="DUF2254_membrane"/>
</dbReference>
<keyword evidence="1" id="KW-1133">Transmembrane helix</keyword>
<sequence>MKKDKILIGLVTILKGLNDMKNFEWLKVRKSSWYYPAIFGILSAALAVGLTFFDHQFDDANLPSAIKPFFISVELAVQILNTVVIVSSTILTFTFSTTMVVLTNFSSQYSESLVENFLDNTVTLKAFGIFFGGFTYTITSLLLFDMNIDNEKVIVASVCIVYVLVDLIYFNGFIRAVINYIQPNGLVIRLQREAEEHLDIYERSIEGKEILDEPDLPSEHYAYQYSVLADKDGYIQEVDVKKVCQRVTEAEKSAIFHHVVGVFITLNTPMFTILSHEEIPSEELERWEQDLLACVSIGYIRTGHQDFFFSIQKIMDIGMKSITSTIYAPNSTLSSMNVIMVLLRRIVQFKDGYLIEGEDIDRSFVAFKTLDFSEVIQDIYDPVLNYGFDNGIIIKYIFQSLETISQGASEENRAKVVKYVENIQKYLEKHKEDHVNYHYEKDYQHFVDKNC</sequence>
<feature type="transmembrane region" description="Helical" evidence="1">
    <location>
        <begin position="153"/>
        <end position="174"/>
    </location>
</feature>